<comment type="caution">
    <text evidence="6">The sequence shown here is derived from an EMBL/GenBank/DDBJ whole genome shotgun (WGS) entry which is preliminary data.</text>
</comment>
<protein>
    <submittedName>
        <fullName evidence="6">Redox-regulated ATPase YchF</fullName>
    </submittedName>
</protein>
<dbReference type="InterPro" id="IPR023192">
    <property type="entry name" value="TGS-like_dom_sf"/>
</dbReference>
<dbReference type="GO" id="GO:0046872">
    <property type="term" value="F:metal ion binding"/>
    <property type="evidence" value="ECO:0007669"/>
    <property type="project" value="UniProtKB-KW"/>
</dbReference>
<evidence type="ECO:0000259" key="5">
    <source>
        <dbReference type="PROSITE" id="PS51880"/>
    </source>
</evidence>
<dbReference type="PANTHER" id="PTHR23305:SF18">
    <property type="entry name" value="OBG-TYPE G DOMAIN-CONTAINING PROTEIN"/>
    <property type="match status" value="1"/>
</dbReference>
<dbReference type="PRINTS" id="PR00326">
    <property type="entry name" value="GTP1OBG"/>
</dbReference>
<feature type="domain" description="TGS" evidence="5">
    <location>
        <begin position="276"/>
        <end position="359"/>
    </location>
</feature>
<dbReference type="GO" id="GO:0016887">
    <property type="term" value="F:ATP hydrolysis activity"/>
    <property type="evidence" value="ECO:0007669"/>
    <property type="project" value="InterPro"/>
</dbReference>
<dbReference type="SUPFAM" id="SSF81271">
    <property type="entry name" value="TGS-like"/>
    <property type="match status" value="1"/>
</dbReference>
<dbReference type="Gene3D" id="3.10.20.30">
    <property type="match status" value="1"/>
</dbReference>
<evidence type="ECO:0000256" key="1">
    <source>
        <dbReference type="ARBA" id="ARBA00001946"/>
    </source>
</evidence>
<dbReference type="GO" id="GO:0005737">
    <property type="term" value="C:cytoplasm"/>
    <property type="evidence" value="ECO:0007669"/>
    <property type="project" value="TreeGrafter"/>
</dbReference>
<evidence type="ECO:0000313" key="7">
    <source>
        <dbReference type="Proteomes" id="UP000179243"/>
    </source>
</evidence>
<keyword evidence="3" id="KW-0547">Nucleotide-binding</keyword>
<dbReference type="Gene3D" id="3.40.50.300">
    <property type="entry name" value="P-loop containing nucleotide triphosphate hydrolases"/>
    <property type="match status" value="1"/>
</dbReference>
<gene>
    <name evidence="6" type="ORF">A2519_09960</name>
</gene>
<dbReference type="SUPFAM" id="SSF52540">
    <property type="entry name" value="P-loop containing nucleoside triphosphate hydrolases"/>
    <property type="match status" value="1"/>
</dbReference>
<dbReference type="AlphaFoldDB" id="A0A1F7FE90"/>
<dbReference type="Proteomes" id="UP000179243">
    <property type="component" value="Unassembled WGS sequence"/>
</dbReference>
<dbReference type="InterPro" id="IPR012676">
    <property type="entry name" value="TGS-like"/>
</dbReference>
<dbReference type="InterPro" id="IPR013029">
    <property type="entry name" value="YchF_C"/>
</dbReference>
<dbReference type="Pfam" id="PF06071">
    <property type="entry name" value="YchF-GTPase_C"/>
    <property type="match status" value="1"/>
</dbReference>
<evidence type="ECO:0000313" key="6">
    <source>
        <dbReference type="EMBL" id="OGK04994.1"/>
    </source>
</evidence>
<evidence type="ECO:0000256" key="4">
    <source>
        <dbReference type="ARBA" id="ARBA00022840"/>
    </source>
</evidence>
<dbReference type="EMBL" id="MFYX01000064">
    <property type="protein sequence ID" value="OGK04994.1"/>
    <property type="molecule type" value="Genomic_DNA"/>
</dbReference>
<comment type="cofactor">
    <cofactor evidence="1">
        <name>Mg(2+)</name>
        <dbReference type="ChEBI" id="CHEBI:18420"/>
    </cofactor>
</comment>
<evidence type="ECO:0000256" key="2">
    <source>
        <dbReference type="ARBA" id="ARBA00022723"/>
    </source>
</evidence>
<dbReference type="GO" id="GO:0005525">
    <property type="term" value="F:GTP binding"/>
    <property type="evidence" value="ECO:0007669"/>
    <property type="project" value="InterPro"/>
</dbReference>
<dbReference type="PANTHER" id="PTHR23305">
    <property type="entry name" value="OBG GTPASE FAMILY"/>
    <property type="match status" value="1"/>
</dbReference>
<name>A0A1F7FE90_UNCRA</name>
<dbReference type="InterPro" id="IPR004095">
    <property type="entry name" value="TGS"/>
</dbReference>
<accession>A0A1F7FE90</accession>
<reference evidence="6 7" key="1">
    <citation type="journal article" date="2016" name="Nat. Commun.">
        <title>Thousands of microbial genomes shed light on interconnected biogeochemical processes in an aquifer system.</title>
        <authorList>
            <person name="Anantharaman K."/>
            <person name="Brown C.T."/>
            <person name="Hug L.A."/>
            <person name="Sharon I."/>
            <person name="Castelle C.J."/>
            <person name="Probst A.J."/>
            <person name="Thomas B.C."/>
            <person name="Singh A."/>
            <person name="Wilkins M.J."/>
            <person name="Karaoz U."/>
            <person name="Brodie E.L."/>
            <person name="Williams K.H."/>
            <person name="Hubbard S.S."/>
            <person name="Banfield J.F."/>
        </authorList>
    </citation>
    <scope>NUCLEOTIDE SEQUENCE [LARGE SCALE GENOMIC DNA]</scope>
</reference>
<dbReference type="PIRSF" id="PIRSF006641">
    <property type="entry name" value="CHP00092"/>
    <property type="match status" value="1"/>
</dbReference>
<dbReference type="InterPro" id="IPR004396">
    <property type="entry name" value="ATPase_YchF/OLA1"/>
</dbReference>
<dbReference type="Pfam" id="PF01926">
    <property type="entry name" value="MMR_HSR1"/>
    <property type="match status" value="1"/>
</dbReference>
<organism evidence="6 7">
    <name type="scientific">Candidatus Raymondbacteria bacterium RIFOXYD12_FULL_49_13</name>
    <dbReference type="NCBI Taxonomy" id="1817890"/>
    <lineage>
        <taxon>Bacteria</taxon>
        <taxon>Raymondiibacteriota</taxon>
    </lineage>
</organism>
<dbReference type="NCBIfam" id="TIGR00092">
    <property type="entry name" value="redox-regulated ATPase YchF"/>
    <property type="match status" value="1"/>
</dbReference>
<proteinExistence type="predicted"/>
<dbReference type="InterPro" id="IPR012675">
    <property type="entry name" value="Beta-grasp_dom_sf"/>
</dbReference>
<dbReference type="Gene3D" id="1.10.150.300">
    <property type="entry name" value="TGS-like domain"/>
    <property type="match status" value="1"/>
</dbReference>
<keyword evidence="2" id="KW-0479">Metal-binding</keyword>
<dbReference type="CDD" id="cd04867">
    <property type="entry name" value="TGS_YchF_OLA1"/>
    <property type="match status" value="1"/>
</dbReference>
<keyword evidence="4" id="KW-0067">ATP-binding</keyword>
<dbReference type="FunFam" id="3.10.20.30:FF:000001">
    <property type="entry name" value="Ribosome-binding ATPase YchF"/>
    <property type="match status" value="1"/>
</dbReference>
<dbReference type="InterPro" id="IPR006073">
    <property type="entry name" value="GTP-bd"/>
</dbReference>
<dbReference type="GO" id="GO:0005524">
    <property type="term" value="F:ATP binding"/>
    <property type="evidence" value="ECO:0007669"/>
    <property type="project" value="UniProtKB-KW"/>
</dbReference>
<dbReference type="PROSITE" id="PS51880">
    <property type="entry name" value="TGS"/>
    <property type="match status" value="1"/>
</dbReference>
<dbReference type="InterPro" id="IPR027417">
    <property type="entry name" value="P-loop_NTPase"/>
</dbReference>
<sequence>MQIGIIGMPQSGKTTVFNALTGSTLETGLGGTKEMSQAVVKVPDERLTHLAKIYNPKKTTPASVTYIDLCGMGRGNIDKDSIDAEFLAQLRTVDAIIMVVRHFQDDSVPHQLDTIDAKRDADKLIDEMTLADLIVIENKIDRSAKENKKAPSKDFEKEKQLLIQFKALLESGKPIRATELSVEEDKLMRGYRFLTQKPLLICANISEDDLKNEAAITAMFDPYKSVAHTGIMALSAKIEAEIAVLSADDAKIFMQDLGIQEAALTRLIRESYSLCGLISFFTFGEDECRAWTIAKGTNAQRSAGSIHSDLEKGFIRAETIAFADFLAHGDMNGVKKAGRMRLEGKEYVVQDGDMLTIRFNN</sequence>
<evidence type="ECO:0000256" key="3">
    <source>
        <dbReference type="ARBA" id="ARBA00022741"/>
    </source>
</evidence>